<dbReference type="OrthoDB" id="9814037at2"/>
<feature type="domain" description="Transcription factor zinc-finger" evidence="1">
    <location>
        <begin position="63"/>
        <end position="101"/>
    </location>
</feature>
<keyword evidence="3" id="KW-1185">Reference proteome</keyword>
<dbReference type="RefSeq" id="WP_146520072.1">
    <property type="nucleotide sequence ID" value="NZ_CP151726.1"/>
</dbReference>
<evidence type="ECO:0000313" key="3">
    <source>
        <dbReference type="Proteomes" id="UP000320176"/>
    </source>
</evidence>
<dbReference type="AlphaFoldDB" id="A0A5C6AYA6"/>
<organism evidence="2 3">
    <name type="scientific">Stieleria varia</name>
    <dbReference type="NCBI Taxonomy" id="2528005"/>
    <lineage>
        <taxon>Bacteria</taxon>
        <taxon>Pseudomonadati</taxon>
        <taxon>Planctomycetota</taxon>
        <taxon>Planctomycetia</taxon>
        <taxon>Pirellulales</taxon>
        <taxon>Pirellulaceae</taxon>
        <taxon>Stieleria</taxon>
    </lineage>
</organism>
<dbReference type="Pfam" id="PF13453">
    <property type="entry name" value="Zn_ribbon_TFIIB"/>
    <property type="match status" value="2"/>
</dbReference>
<protein>
    <recommendedName>
        <fullName evidence="1">Transcription factor zinc-finger domain-containing protein</fullName>
    </recommendedName>
</protein>
<dbReference type="EMBL" id="SJPN01000003">
    <property type="protein sequence ID" value="TWU04700.1"/>
    <property type="molecule type" value="Genomic_DNA"/>
</dbReference>
<comment type="caution">
    <text evidence="2">The sequence shown here is derived from an EMBL/GenBank/DDBJ whole genome shotgun (WGS) entry which is preliminary data.</text>
</comment>
<proteinExistence type="predicted"/>
<dbReference type="Proteomes" id="UP000320176">
    <property type="component" value="Unassembled WGS sequence"/>
</dbReference>
<dbReference type="InterPro" id="IPR027392">
    <property type="entry name" value="TF_Znf"/>
</dbReference>
<accession>A0A5C6AYA6</accession>
<gene>
    <name evidence="2" type="ORF">Pla52n_27420</name>
</gene>
<evidence type="ECO:0000259" key="1">
    <source>
        <dbReference type="Pfam" id="PF13453"/>
    </source>
</evidence>
<sequence length="139" mass="15399">MQCPECSTEKLVTKSLRPSKVAIDVCPSCHGAWFDADEMPDVLSVATADLAPPSDSRPSLRMCPKGCHRMRAFHYPQTDVLIDMCPQCKGLWLDHGEFSEIREVRRQLEAAGKLEETQGTSGSLMGWVFSAIKALTDSR</sequence>
<evidence type="ECO:0000313" key="2">
    <source>
        <dbReference type="EMBL" id="TWU04700.1"/>
    </source>
</evidence>
<reference evidence="2 3" key="1">
    <citation type="submission" date="2019-02" db="EMBL/GenBank/DDBJ databases">
        <title>Deep-cultivation of Planctomycetes and their phenomic and genomic characterization uncovers novel biology.</title>
        <authorList>
            <person name="Wiegand S."/>
            <person name="Jogler M."/>
            <person name="Boedeker C."/>
            <person name="Pinto D."/>
            <person name="Vollmers J."/>
            <person name="Rivas-Marin E."/>
            <person name="Kohn T."/>
            <person name="Peeters S.H."/>
            <person name="Heuer A."/>
            <person name="Rast P."/>
            <person name="Oberbeckmann S."/>
            <person name="Bunk B."/>
            <person name="Jeske O."/>
            <person name="Meyerdierks A."/>
            <person name="Storesund J.E."/>
            <person name="Kallscheuer N."/>
            <person name="Luecker S."/>
            <person name="Lage O.M."/>
            <person name="Pohl T."/>
            <person name="Merkel B.J."/>
            <person name="Hornburger P."/>
            <person name="Mueller R.-W."/>
            <person name="Bruemmer F."/>
            <person name="Labrenz M."/>
            <person name="Spormann A.M."/>
            <person name="Op Den Camp H."/>
            <person name="Overmann J."/>
            <person name="Amann R."/>
            <person name="Jetten M.S.M."/>
            <person name="Mascher T."/>
            <person name="Medema M.H."/>
            <person name="Devos D.P."/>
            <person name="Kaster A.-K."/>
            <person name="Ovreas L."/>
            <person name="Rohde M."/>
            <person name="Galperin M.Y."/>
            <person name="Jogler C."/>
        </authorList>
    </citation>
    <scope>NUCLEOTIDE SEQUENCE [LARGE SCALE GENOMIC DNA]</scope>
    <source>
        <strain evidence="2 3">Pla52n</strain>
    </source>
</reference>
<name>A0A5C6AYA6_9BACT</name>
<feature type="domain" description="Transcription factor zinc-finger" evidence="1">
    <location>
        <begin position="2"/>
        <end position="43"/>
    </location>
</feature>